<keyword evidence="1" id="KW-1133">Transmembrane helix</keyword>
<proteinExistence type="predicted"/>
<dbReference type="AlphaFoldDB" id="A0A318EIJ8"/>
<feature type="transmembrane region" description="Helical" evidence="1">
    <location>
        <begin position="122"/>
        <end position="149"/>
    </location>
</feature>
<dbReference type="Proteomes" id="UP000248330">
    <property type="component" value="Unassembled WGS sequence"/>
</dbReference>
<dbReference type="EMBL" id="QICN01000001">
    <property type="protein sequence ID" value="PXV70971.1"/>
    <property type="molecule type" value="Genomic_DNA"/>
</dbReference>
<evidence type="ECO:0000256" key="1">
    <source>
        <dbReference type="SAM" id="Phobius"/>
    </source>
</evidence>
<evidence type="ECO:0000313" key="3">
    <source>
        <dbReference type="Proteomes" id="UP000248330"/>
    </source>
</evidence>
<sequence>MPCDATGPNMPTEPGQRRAFWTALLANAIWINASEIFRYFVFVMPMMREAFPQIDDVAPMNFGVFMIWGAWDTLLLFAATGFTWLMLVQFGSGIRNAVLAGTAVWAGIFGILWLGLFNMNLATGAVLAVALPLAWLEMVVAALLVRWCLLAAQA</sequence>
<accession>A0A318EIJ8</accession>
<comment type="caution">
    <text evidence="2">The sequence shown here is derived from an EMBL/GenBank/DDBJ whole genome shotgun (WGS) entry which is preliminary data.</text>
</comment>
<keyword evidence="1" id="KW-0812">Transmembrane</keyword>
<keyword evidence="3" id="KW-1185">Reference proteome</keyword>
<feature type="transmembrane region" description="Helical" evidence="1">
    <location>
        <begin position="97"/>
        <end position="116"/>
    </location>
</feature>
<organism evidence="2 3">
    <name type="scientific">Sinimarinibacterium flocculans</name>
    <dbReference type="NCBI Taxonomy" id="985250"/>
    <lineage>
        <taxon>Bacteria</taxon>
        <taxon>Pseudomonadati</taxon>
        <taxon>Pseudomonadota</taxon>
        <taxon>Gammaproteobacteria</taxon>
        <taxon>Nevskiales</taxon>
        <taxon>Nevskiaceae</taxon>
        <taxon>Sinimarinibacterium</taxon>
    </lineage>
</organism>
<feature type="transmembrane region" description="Helical" evidence="1">
    <location>
        <begin position="62"/>
        <end position="85"/>
    </location>
</feature>
<feature type="transmembrane region" description="Helical" evidence="1">
    <location>
        <begin position="20"/>
        <end position="42"/>
    </location>
</feature>
<reference evidence="2 3" key="1">
    <citation type="submission" date="2018-04" db="EMBL/GenBank/DDBJ databases">
        <title>Genomic Encyclopedia of Type Strains, Phase IV (KMG-IV): sequencing the most valuable type-strain genomes for metagenomic binning, comparative biology and taxonomic classification.</title>
        <authorList>
            <person name="Goeker M."/>
        </authorList>
    </citation>
    <scope>NUCLEOTIDE SEQUENCE [LARGE SCALE GENOMIC DNA]</scope>
    <source>
        <strain evidence="2 3">DSM 104150</strain>
    </source>
</reference>
<name>A0A318EIJ8_9GAMM</name>
<gene>
    <name evidence="2" type="ORF">C8D93_1019</name>
</gene>
<keyword evidence="1" id="KW-0472">Membrane</keyword>
<protein>
    <submittedName>
        <fullName evidence="2">Uncharacterized protein</fullName>
    </submittedName>
</protein>
<evidence type="ECO:0000313" key="2">
    <source>
        <dbReference type="EMBL" id="PXV70971.1"/>
    </source>
</evidence>